<proteinExistence type="predicted"/>
<gene>
    <name evidence="1" type="ORF">JEU22_03980</name>
</gene>
<dbReference type="RefSeq" id="WP_198746678.1">
    <property type="nucleotide sequence ID" value="NZ_JAEHTE010000002.1"/>
</dbReference>
<organism evidence="1 2">
    <name type="scientific">Pseudomonas putida</name>
    <name type="common">Arthrobacter siderocapsulatus</name>
    <dbReference type="NCBI Taxonomy" id="303"/>
    <lineage>
        <taxon>Bacteria</taxon>
        <taxon>Pseudomonadati</taxon>
        <taxon>Pseudomonadota</taxon>
        <taxon>Gammaproteobacteria</taxon>
        <taxon>Pseudomonadales</taxon>
        <taxon>Pseudomonadaceae</taxon>
        <taxon>Pseudomonas</taxon>
    </lineage>
</organism>
<evidence type="ECO:0000313" key="1">
    <source>
        <dbReference type="EMBL" id="MBI6883064.1"/>
    </source>
</evidence>
<dbReference type="AlphaFoldDB" id="A0A8I1EAU1"/>
<accession>A0A8I1EAU1</accession>
<name>A0A8I1EAU1_PSEPU</name>
<dbReference type="EMBL" id="JAEHTE010000002">
    <property type="protein sequence ID" value="MBI6883064.1"/>
    <property type="molecule type" value="Genomic_DNA"/>
</dbReference>
<dbReference type="Proteomes" id="UP000637061">
    <property type="component" value="Unassembled WGS sequence"/>
</dbReference>
<sequence>MTDFRKALTARDEYFEKCLDIRVAFEKDCIAGLNGDEDFPTKACRDARDLGWDAFTMGIDREDVPALIRCDELLTGLWKDGWDCADESQSMDACHDCNDGTGNPCHVHG</sequence>
<comment type="caution">
    <text evidence="1">The sequence shown here is derived from an EMBL/GenBank/DDBJ whole genome shotgun (WGS) entry which is preliminary data.</text>
</comment>
<reference evidence="1" key="1">
    <citation type="submission" date="2020-12" db="EMBL/GenBank/DDBJ databases">
        <title>Enhanced detection system for hospital associated transmission using whole genome sequencing surveillance.</title>
        <authorList>
            <person name="Harrison L.H."/>
            <person name="Van Tyne D."/>
            <person name="Marsh J.W."/>
            <person name="Griffith M.P."/>
            <person name="Snyder D.J."/>
            <person name="Cooper V.S."/>
            <person name="Mustapha M."/>
        </authorList>
    </citation>
    <scope>NUCLEOTIDE SEQUENCE</scope>
    <source>
        <strain evidence="1">PSB00042</strain>
    </source>
</reference>
<protein>
    <submittedName>
        <fullName evidence="1">Uncharacterized protein</fullName>
    </submittedName>
</protein>
<evidence type="ECO:0000313" key="2">
    <source>
        <dbReference type="Proteomes" id="UP000637061"/>
    </source>
</evidence>